<dbReference type="CDD" id="cd02644">
    <property type="entry name" value="R3H_jag"/>
    <property type="match status" value="1"/>
</dbReference>
<dbReference type="InterPro" id="IPR015946">
    <property type="entry name" value="KH_dom-like_a/b"/>
</dbReference>
<dbReference type="InterPro" id="IPR036867">
    <property type="entry name" value="R3H_dom_sf"/>
</dbReference>
<dbReference type="PANTHER" id="PTHR35800">
    <property type="entry name" value="PROTEIN JAG"/>
    <property type="match status" value="1"/>
</dbReference>
<sequence length="167" mass="18666">MVIKKAVKKKVMKASVRTVSELIRSEAERILELVGIQGSVEVTQDMENELYTVQVDTDQAAILIGHRGETLASFQTVLRQVVYQQTSLAARVVVNVGDWRDKREEVVRSLASSAAGKVRATSIPQHLYDLSPSERRVVHMMFSEDPGVVSESEGEGRERHLVLKPRL</sequence>
<dbReference type="Pfam" id="PF01424">
    <property type="entry name" value="R3H"/>
    <property type="match status" value="1"/>
</dbReference>
<evidence type="ECO:0000259" key="2">
    <source>
        <dbReference type="PROSITE" id="PS51061"/>
    </source>
</evidence>
<dbReference type="PROSITE" id="PS51061">
    <property type="entry name" value="R3H"/>
    <property type="match status" value="1"/>
</dbReference>
<dbReference type="Pfam" id="PF13083">
    <property type="entry name" value="KH_KhpA-B"/>
    <property type="match status" value="1"/>
</dbReference>
<dbReference type="Gene3D" id="3.30.300.20">
    <property type="match status" value="1"/>
</dbReference>
<protein>
    <recommendedName>
        <fullName evidence="2">R3H domain-containing protein</fullName>
    </recommendedName>
</protein>
<dbReference type="SUPFAM" id="SSF82708">
    <property type="entry name" value="R3H domain"/>
    <property type="match status" value="1"/>
</dbReference>
<evidence type="ECO:0000313" key="3">
    <source>
        <dbReference type="EMBL" id="OGY10524.1"/>
    </source>
</evidence>
<dbReference type="SMART" id="SM00393">
    <property type="entry name" value="R3H"/>
    <property type="match status" value="1"/>
</dbReference>
<dbReference type="Gene3D" id="3.30.1370.50">
    <property type="entry name" value="R3H-like domain"/>
    <property type="match status" value="1"/>
</dbReference>
<dbReference type="InterPro" id="IPR001374">
    <property type="entry name" value="R3H_dom"/>
</dbReference>
<dbReference type="EMBL" id="MHBZ01000033">
    <property type="protein sequence ID" value="OGY10524.1"/>
    <property type="molecule type" value="Genomic_DNA"/>
</dbReference>
<evidence type="ECO:0000313" key="4">
    <source>
        <dbReference type="Proteomes" id="UP000178319"/>
    </source>
</evidence>
<dbReference type="InterPro" id="IPR034079">
    <property type="entry name" value="R3H_KhpB"/>
</dbReference>
<dbReference type="InterPro" id="IPR039247">
    <property type="entry name" value="KhpB"/>
</dbReference>
<accession>A0A1G1V554</accession>
<reference evidence="3 4" key="1">
    <citation type="journal article" date="2016" name="Nat. Commun.">
        <title>Thousands of microbial genomes shed light on interconnected biogeochemical processes in an aquifer system.</title>
        <authorList>
            <person name="Anantharaman K."/>
            <person name="Brown C.T."/>
            <person name="Hug L.A."/>
            <person name="Sharon I."/>
            <person name="Castelle C.J."/>
            <person name="Probst A.J."/>
            <person name="Thomas B.C."/>
            <person name="Singh A."/>
            <person name="Wilkins M.J."/>
            <person name="Karaoz U."/>
            <person name="Brodie E.L."/>
            <person name="Williams K.H."/>
            <person name="Hubbard S.S."/>
            <person name="Banfield J.F."/>
        </authorList>
    </citation>
    <scope>NUCLEOTIDE SEQUENCE [LARGE SCALE GENOMIC DNA]</scope>
</reference>
<dbReference type="Proteomes" id="UP000178319">
    <property type="component" value="Unassembled WGS sequence"/>
</dbReference>
<evidence type="ECO:0000256" key="1">
    <source>
        <dbReference type="SAM" id="MobiDB-lite"/>
    </source>
</evidence>
<dbReference type="GO" id="GO:0003723">
    <property type="term" value="F:RNA binding"/>
    <property type="evidence" value="ECO:0007669"/>
    <property type="project" value="InterPro"/>
</dbReference>
<comment type="caution">
    <text evidence="3">The sequence shown here is derived from an EMBL/GenBank/DDBJ whole genome shotgun (WGS) entry which is preliminary data.</text>
</comment>
<gene>
    <name evidence="3" type="ORF">A3D26_00290</name>
</gene>
<dbReference type="STRING" id="1797516.A3D26_00290"/>
<feature type="domain" description="R3H" evidence="2">
    <location>
        <begin position="101"/>
        <end position="167"/>
    </location>
</feature>
<organism evidence="3 4">
    <name type="scientific">Candidatus Blackburnbacteria bacterium RIFCSPHIGHO2_02_FULL_44_20</name>
    <dbReference type="NCBI Taxonomy" id="1797516"/>
    <lineage>
        <taxon>Bacteria</taxon>
        <taxon>Candidatus Blackburniibacteriota</taxon>
    </lineage>
</organism>
<dbReference type="PANTHER" id="PTHR35800:SF1">
    <property type="entry name" value="RNA-BINDING PROTEIN KHPB"/>
    <property type="match status" value="1"/>
</dbReference>
<name>A0A1G1V554_9BACT</name>
<proteinExistence type="predicted"/>
<feature type="region of interest" description="Disordered" evidence="1">
    <location>
        <begin position="147"/>
        <end position="167"/>
    </location>
</feature>
<dbReference type="AlphaFoldDB" id="A0A1G1V554"/>